<dbReference type="InterPro" id="IPR027795">
    <property type="entry name" value="CASTOR_ACT_dom"/>
</dbReference>
<dbReference type="AlphaFoldDB" id="A0A942E9C5"/>
<name>A0A942E9C5_9HYPH</name>
<accession>A0A942E9C5</accession>
<dbReference type="Pfam" id="PF10000">
    <property type="entry name" value="ACT_3"/>
    <property type="match status" value="1"/>
</dbReference>
<keyword evidence="4" id="KW-1185">Reference proteome</keyword>
<dbReference type="InterPro" id="IPR018717">
    <property type="entry name" value="DUF2241"/>
</dbReference>
<evidence type="ECO:0000259" key="2">
    <source>
        <dbReference type="Pfam" id="PF13840"/>
    </source>
</evidence>
<organism evidence="3 4">
    <name type="scientific">Devosia litorisediminis</name>
    <dbReference type="NCBI Taxonomy" id="2829817"/>
    <lineage>
        <taxon>Bacteria</taxon>
        <taxon>Pseudomonadati</taxon>
        <taxon>Pseudomonadota</taxon>
        <taxon>Alphaproteobacteria</taxon>
        <taxon>Hyphomicrobiales</taxon>
        <taxon>Devosiaceae</taxon>
        <taxon>Devosia</taxon>
    </lineage>
</organism>
<dbReference type="Gene3D" id="3.30.2130.10">
    <property type="entry name" value="VC0802-like"/>
    <property type="match status" value="1"/>
</dbReference>
<evidence type="ECO:0000313" key="3">
    <source>
        <dbReference type="EMBL" id="MBS3850503.1"/>
    </source>
</evidence>
<feature type="domain" description="DUF2241" evidence="1">
    <location>
        <begin position="2"/>
        <end position="67"/>
    </location>
</feature>
<dbReference type="EMBL" id="JAGXTP010000004">
    <property type="protein sequence ID" value="MBS3850503.1"/>
    <property type="molecule type" value="Genomic_DNA"/>
</dbReference>
<evidence type="ECO:0000259" key="1">
    <source>
        <dbReference type="Pfam" id="PF10000"/>
    </source>
</evidence>
<reference evidence="3" key="1">
    <citation type="submission" date="2021-04" db="EMBL/GenBank/DDBJ databases">
        <title>Devosia litorisediminis sp. nov., isolated from a sand dune.</title>
        <authorList>
            <person name="Park S."/>
            <person name="Yoon J.-H."/>
        </authorList>
    </citation>
    <scope>NUCLEOTIDE SEQUENCE</scope>
    <source>
        <strain evidence="3">BSSL-BM10</strain>
    </source>
</reference>
<dbReference type="SUPFAM" id="SSF55021">
    <property type="entry name" value="ACT-like"/>
    <property type="match status" value="2"/>
</dbReference>
<dbReference type="RefSeq" id="WP_212660145.1">
    <property type="nucleotide sequence ID" value="NZ_JAGXTP010000004.1"/>
</dbReference>
<evidence type="ECO:0000313" key="4">
    <source>
        <dbReference type="Proteomes" id="UP000678281"/>
    </source>
</evidence>
<dbReference type="InterPro" id="IPR045865">
    <property type="entry name" value="ACT-like_dom_sf"/>
</dbReference>
<sequence length="130" mass="13706">MSGETDLSRLLAGLDPMLDPDPYGYALLGADQTLPAGITPFGLLREAEGMTIIATCTQLEAAGLDSAGQWARITMMVHSALEAVGMTAAMATALTGVGISANVVAAYHHDHLFVPWARREQALTVLRRLG</sequence>
<comment type="caution">
    <text evidence="3">The sequence shown here is derived from an EMBL/GenBank/DDBJ whole genome shotgun (WGS) entry which is preliminary data.</text>
</comment>
<dbReference type="Proteomes" id="UP000678281">
    <property type="component" value="Unassembled WGS sequence"/>
</dbReference>
<feature type="domain" description="CASTOR ACT" evidence="2">
    <location>
        <begin position="74"/>
        <end position="128"/>
    </location>
</feature>
<protein>
    <submittedName>
        <fullName evidence="3">ACT domain-containing protein</fullName>
    </submittedName>
</protein>
<dbReference type="Pfam" id="PF13840">
    <property type="entry name" value="ACT_7"/>
    <property type="match status" value="1"/>
</dbReference>
<gene>
    <name evidence="3" type="ORF">KD146_17530</name>
</gene>
<dbReference type="PANTHER" id="PTHR39199">
    <property type="entry name" value="BLR5128 PROTEIN"/>
    <property type="match status" value="1"/>
</dbReference>
<dbReference type="PANTHER" id="PTHR39199:SF1">
    <property type="entry name" value="BLR5128 PROTEIN"/>
    <property type="match status" value="1"/>
</dbReference>
<proteinExistence type="predicted"/>